<proteinExistence type="predicted"/>
<sequence length="204" mass="23670">MSKMAENMEWENEAPQLAKLKKSNPFTVPSNYFEELNERINQSVFISSLERNEQGGFHIPENYFETLENQITSRIALEQFKDGNQEGFAVPNGYFEKLQQNIAAQTTEKKKIVRLWNQPLFKYAVAACLVIASTTGWFANEHYQSKQLRKTELAKEQMLYDIDESVIMEYMQEAQNVKTASFTDTEMENYILDNFSTSDLSNNL</sequence>
<reference evidence="2" key="1">
    <citation type="submission" date="2017-09" db="EMBL/GenBank/DDBJ databases">
        <authorList>
            <person name="Varghese N."/>
            <person name="Submissions S."/>
        </authorList>
    </citation>
    <scope>NUCLEOTIDE SEQUENCE [LARGE SCALE GENOMIC DNA]</scope>
    <source>
        <strain evidence="2">CGMCC 1.12803</strain>
    </source>
</reference>
<gene>
    <name evidence="1" type="ORF">SAMN06297358_1992</name>
</gene>
<dbReference type="RefSeq" id="WP_097131430.1">
    <property type="nucleotide sequence ID" value="NZ_OCMT01000002.1"/>
</dbReference>
<dbReference type="EMBL" id="OCMT01000002">
    <property type="protein sequence ID" value="SOD15024.1"/>
    <property type="molecule type" value="Genomic_DNA"/>
</dbReference>
<name>A0A285ZZF7_9SPHI</name>
<dbReference type="Proteomes" id="UP000219281">
    <property type="component" value="Unassembled WGS sequence"/>
</dbReference>
<dbReference type="OrthoDB" id="677448at2"/>
<keyword evidence="2" id="KW-1185">Reference proteome</keyword>
<organism evidence="1 2">
    <name type="scientific">Pedobacter xixiisoli</name>
    <dbReference type="NCBI Taxonomy" id="1476464"/>
    <lineage>
        <taxon>Bacteria</taxon>
        <taxon>Pseudomonadati</taxon>
        <taxon>Bacteroidota</taxon>
        <taxon>Sphingobacteriia</taxon>
        <taxon>Sphingobacteriales</taxon>
        <taxon>Sphingobacteriaceae</taxon>
        <taxon>Pedobacter</taxon>
    </lineage>
</organism>
<accession>A0A285ZZF7</accession>
<evidence type="ECO:0000313" key="1">
    <source>
        <dbReference type="EMBL" id="SOD15024.1"/>
    </source>
</evidence>
<protein>
    <submittedName>
        <fullName evidence="1">Uncharacterized protein</fullName>
    </submittedName>
</protein>
<evidence type="ECO:0000313" key="2">
    <source>
        <dbReference type="Proteomes" id="UP000219281"/>
    </source>
</evidence>
<dbReference type="AlphaFoldDB" id="A0A285ZZF7"/>